<reference evidence="2" key="1">
    <citation type="submission" date="2020-01" db="EMBL/GenBank/DDBJ databases">
        <authorList>
            <consortium name="DOE Joint Genome Institute"/>
            <person name="Haridas S."/>
            <person name="Albert R."/>
            <person name="Binder M."/>
            <person name="Bloem J."/>
            <person name="Labutti K."/>
            <person name="Salamov A."/>
            <person name="Andreopoulos B."/>
            <person name="Baker S.E."/>
            <person name="Barry K."/>
            <person name="Bills G."/>
            <person name="Bluhm B.H."/>
            <person name="Cannon C."/>
            <person name="Castanera R."/>
            <person name="Culley D.E."/>
            <person name="Daum C."/>
            <person name="Ezra D."/>
            <person name="Gonzalez J.B."/>
            <person name="Henrissat B."/>
            <person name="Kuo A."/>
            <person name="Liang C."/>
            <person name="Lipzen A."/>
            <person name="Lutzoni F."/>
            <person name="Magnuson J."/>
            <person name="Mondo S."/>
            <person name="Nolan M."/>
            <person name="Ohm R."/>
            <person name="Pangilinan J."/>
            <person name="Park H.-J."/>
            <person name="Ramirez L."/>
            <person name="Alfaro M."/>
            <person name="Sun H."/>
            <person name="Tritt A."/>
            <person name="Yoshinaga Y."/>
            <person name="Zwiers L.-H."/>
            <person name="Turgeon B.G."/>
            <person name="Goodwin S.B."/>
            <person name="Spatafora J.W."/>
            <person name="Crous P.W."/>
            <person name="Grigoriev I.V."/>
        </authorList>
    </citation>
    <scope>NUCLEOTIDE SEQUENCE</scope>
    <source>
        <strain evidence="2">P77</strain>
    </source>
</reference>
<dbReference type="OrthoDB" id="3795190at2759"/>
<evidence type="ECO:0000313" key="3">
    <source>
        <dbReference type="Proteomes" id="UP000800040"/>
    </source>
</evidence>
<organism evidence="2 3">
    <name type="scientific">Decorospora gaudefroyi</name>
    <dbReference type="NCBI Taxonomy" id="184978"/>
    <lineage>
        <taxon>Eukaryota</taxon>
        <taxon>Fungi</taxon>
        <taxon>Dikarya</taxon>
        <taxon>Ascomycota</taxon>
        <taxon>Pezizomycotina</taxon>
        <taxon>Dothideomycetes</taxon>
        <taxon>Pleosporomycetidae</taxon>
        <taxon>Pleosporales</taxon>
        <taxon>Pleosporineae</taxon>
        <taxon>Pleosporaceae</taxon>
        <taxon>Decorospora</taxon>
    </lineage>
</organism>
<feature type="region of interest" description="Disordered" evidence="1">
    <location>
        <begin position="1"/>
        <end position="83"/>
    </location>
</feature>
<feature type="compositionally biased region" description="Basic and acidic residues" evidence="1">
    <location>
        <begin position="39"/>
        <end position="53"/>
    </location>
</feature>
<keyword evidence="3" id="KW-1185">Reference proteome</keyword>
<name>A0A6A5KY89_9PLEO</name>
<accession>A0A6A5KY89</accession>
<sequence>MATSVSSLFTPHQSSPLARTTSPFKDPRPPPCTPARTAKLWDHYERRAIEKARRRDKAGQTPQHQRSSASDIGKERKSSDGATVRSSFDFKFRRAHAATPSTTVATCKTCQQPITYNAGVCERCTRTIILTSPTGETTPPLSPSARNFGSTDLQQLHKNSSREDVTVPQSKSPKRKSFCPIPSQIMDPPIRLSSLRPPPPQEPIQEPTRSRKTSLTDPNEPFLRLQITHQPHASPSRPTSHPTTPDYTPTTPPSATHSRSSTRPSSLANIALLPASAYAYSRSNNSGTPSYASPSTVTTSPPSLCRVSYALQNTTSAWDDWDSDDDDADKVGLVGWVGRKVRSRGSGGGGAKEEEA</sequence>
<feature type="compositionally biased region" description="Polar residues" evidence="1">
    <location>
        <begin position="60"/>
        <end position="70"/>
    </location>
</feature>
<feature type="region of interest" description="Disordered" evidence="1">
    <location>
        <begin position="229"/>
        <end position="265"/>
    </location>
</feature>
<feature type="compositionally biased region" description="Polar residues" evidence="1">
    <location>
        <begin position="254"/>
        <end position="265"/>
    </location>
</feature>
<feature type="region of interest" description="Disordered" evidence="1">
    <location>
        <begin position="156"/>
        <end position="217"/>
    </location>
</feature>
<evidence type="ECO:0000256" key="1">
    <source>
        <dbReference type="SAM" id="MobiDB-lite"/>
    </source>
</evidence>
<feature type="compositionally biased region" description="Polar residues" evidence="1">
    <location>
        <begin position="1"/>
        <end position="23"/>
    </location>
</feature>
<dbReference type="EMBL" id="ML975249">
    <property type="protein sequence ID" value="KAF1838723.1"/>
    <property type="molecule type" value="Genomic_DNA"/>
</dbReference>
<evidence type="ECO:0000313" key="2">
    <source>
        <dbReference type="EMBL" id="KAF1838723.1"/>
    </source>
</evidence>
<proteinExistence type="predicted"/>
<feature type="compositionally biased region" description="Low complexity" evidence="1">
    <location>
        <begin position="231"/>
        <end position="249"/>
    </location>
</feature>
<protein>
    <submittedName>
        <fullName evidence="2">Uncharacterized protein</fullName>
    </submittedName>
</protein>
<dbReference type="Proteomes" id="UP000800040">
    <property type="component" value="Unassembled WGS sequence"/>
</dbReference>
<dbReference type="AlphaFoldDB" id="A0A6A5KY89"/>
<gene>
    <name evidence="2" type="ORF">BDW02DRAFT_336128</name>
</gene>